<dbReference type="Proteomes" id="UP000523161">
    <property type="component" value="Unassembled WGS sequence"/>
</dbReference>
<protein>
    <submittedName>
        <fullName evidence="1">BrnT family toxin</fullName>
    </submittedName>
</protein>
<dbReference type="AlphaFoldDB" id="A0A7Y5APX3"/>
<sequence>MIKFEFDETKSIGNREKHGIDFNTAQQLWNDPDLIEIPVKTSDEARYLVIGLLNGKHWSGVITYRDTNIRIISVRRSRKTEVNLYESA</sequence>
<proteinExistence type="predicted"/>
<name>A0A7Y5APX3_9GAMM</name>
<organism evidence="1 2">
    <name type="scientific">Rheinheimera lutimaris</name>
    <dbReference type="NCBI Taxonomy" id="2740584"/>
    <lineage>
        <taxon>Bacteria</taxon>
        <taxon>Pseudomonadati</taxon>
        <taxon>Pseudomonadota</taxon>
        <taxon>Gammaproteobacteria</taxon>
        <taxon>Chromatiales</taxon>
        <taxon>Chromatiaceae</taxon>
        <taxon>Rheinheimera</taxon>
    </lineage>
</organism>
<dbReference type="EMBL" id="JABSOD010000004">
    <property type="protein sequence ID" value="NRQ41885.1"/>
    <property type="molecule type" value="Genomic_DNA"/>
</dbReference>
<keyword evidence="2" id="KW-1185">Reference proteome</keyword>
<comment type="caution">
    <text evidence="1">The sequence shown here is derived from an EMBL/GenBank/DDBJ whole genome shotgun (WGS) entry which is preliminary data.</text>
</comment>
<evidence type="ECO:0000313" key="2">
    <source>
        <dbReference type="Proteomes" id="UP000523161"/>
    </source>
</evidence>
<evidence type="ECO:0000313" key="1">
    <source>
        <dbReference type="EMBL" id="NRQ41885.1"/>
    </source>
</evidence>
<dbReference type="InterPro" id="IPR007460">
    <property type="entry name" value="BrnT_toxin"/>
</dbReference>
<dbReference type="Pfam" id="PF04365">
    <property type="entry name" value="BrnT_toxin"/>
    <property type="match status" value="1"/>
</dbReference>
<dbReference type="Gene3D" id="3.10.450.530">
    <property type="entry name" value="Ribonuclease toxin, BrnT, of type II toxin-antitoxin system"/>
    <property type="match status" value="1"/>
</dbReference>
<reference evidence="1 2" key="1">
    <citation type="submission" date="2020-06" db="EMBL/GenBank/DDBJ databases">
        <title>Rheinheimera sp. nov., a marine bacterium isolated from coastal.</title>
        <authorList>
            <person name="Yu Q."/>
            <person name="Qi Y."/>
            <person name="Pu J."/>
        </authorList>
    </citation>
    <scope>NUCLEOTIDE SEQUENCE [LARGE SCALE GENOMIC DNA]</scope>
    <source>
        <strain evidence="1 2">YQF-2</strain>
    </source>
</reference>
<dbReference type="RefSeq" id="WP_173500134.1">
    <property type="nucleotide sequence ID" value="NZ_JABSOD010000004.1"/>
</dbReference>
<accession>A0A7Y5APX3</accession>
<dbReference type="InterPro" id="IPR038573">
    <property type="entry name" value="BrnT_sf"/>
</dbReference>
<gene>
    <name evidence="1" type="ORF">HRH59_04765</name>
</gene>